<evidence type="ECO:0000256" key="1">
    <source>
        <dbReference type="SAM" id="Phobius"/>
    </source>
</evidence>
<accession>A0A0K2UNG2</accession>
<evidence type="ECO:0000313" key="2">
    <source>
        <dbReference type="EMBL" id="CDW39281.1"/>
    </source>
</evidence>
<keyword evidence="1" id="KW-1133">Transmembrane helix</keyword>
<keyword evidence="1" id="KW-0472">Membrane</keyword>
<name>A0A0K2UNG2_LEPSM</name>
<proteinExistence type="predicted"/>
<sequence>MVIASSYKTKGTYSIPMPEELNTPEEKSVCSKNKKLNIIIKNRSKERTTRRYRLPMDSVESFRDRFLHQVPQDTLQNNRCYEHFKLGLLLTAFLIIAFFMTWYIYANEARGFILRFCG</sequence>
<reference evidence="2" key="1">
    <citation type="submission" date="2014-05" db="EMBL/GenBank/DDBJ databases">
        <authorList>
            <person name="Chronopoulou M."/>
        </authorList>
    </citation>
    <scope>NUCLEOTIDE SEQUENCE</scope>
    <source>
        <tissue evidence="2">Whole organism</tissue>
    </source>
</reference>
<organism evidence="2">
    <name type="scientific">Lepeophtheirus salmonis</name>
    <name type="common">Salmon louse</name>
    <name type="synonym">Caligus salmonis</name>
    <dbReference type="NCBI Taxonomy" id="72036"/>
    <lineage>
        <taxon>Eukaryota</taxon>
        <taxon>Metazoa</taxon>
        <taxon>Ecdysozoa</taxon>
        <taxon>Arthropoda</taxon>
        <taxon>Crustacea</taxon>
        <taxon>Multicrustacea</taxon>
        <taxon>Hexanauplia</taxon>
        <taxon>Copepoda</taxon>
        <taxon>Siphonostomatoida</taxon>
        <taxon>Caligidae</taxon>
        <taxon>Lepeophtheirus</taxon>
    </lineage>
</organism>
<protein>
    <submittedName>
        <fullName evidence="2">Uncharacterized protein</fullName>
    </submittedName>
</protein>
<keyword evidence="1" id="KW-0812">Transmembrane</keyword>
<feature type="transmembrane region" description="Helical" evidence="1">
    <location>
        <begin position="86"/>
        <end position="105"/>
    </location>
</feature>
<dbReference type="EMBL" id="HACA01021920">
    <property type="protein sequence ID" value="CDW39281.1"/>
    <property type="molecule type" value="Transcribed_RNA"/>
</dbReference>
<dbReference type="AlphaFoldDB" id="A0A0K2UNG2"/>